<reference evidence="1" key="2">
    <citation type="journal article" date="2023" name="Science">
        <title>Genomic signatures of disease resistance in endangered staghorn corals.</title>
        <authorList>
            <person name="Vollmer S.V."/>
            <person name="Selwyn J.D."/>
            <person name="Despard B.A."/>
            <person name="Roesel C.L."/>
        </authorList>
    </citation>
    <scope>NUCLEOTIDE SEQUENCE</scope>
    <source>
        <strain evidence="1">K2</strain>
    </source>
</reference>
<keyword evidence="2" id="KW-1185">Reference proteome</keyword>
<dbReference type="Proteomes" id="UP001249851">
    <property type="component" value="Unassembled WGS sequence"/>
</dbReference>
<dbReference type="AlphaFoldDB" id="A0AAD9V8D9"/>
<name>A0AAD9V8D9_ACRCE</name>
<reference evidence="1" key="1">
    <citation type="journal article" date="2023" name="G3 (Bethesda)">
        <title>Whole genome assembly and annotation of the endangered Caribbean coral Acropora cervicornis.</title>
        <authorList>
            <person name="Selwyn J.D."/>
            <person name="Vollmer S.V."/>
        </authorList>
    </citation>
    <scope>NUCLEOTIDE SEQUENCE</scope>
    <source>
        <strain evidence="1">K2</strain>
    </source>
</reference>
<evidence type="ECO:0000313" key="2">
    <source>
        <dbReference type="Proteomes" id="UP001249851"/>
    </source>
</evidence>
<proteinExistence type="predicted"/>
<evidence type="ECO:0000313" key="1">
    <source>
        <dbReference type="EMBL" id="KAK2565009.1"/>
    </source>
</evidence>
<accession>A0AAD9V8D9</accession>
<gene>
    <name evidence="1" type="ORF">P5673_011723</name>
</gene>
<sequence>MKDEKRLYFDISVSAAFPVSEQLTARCKTIFHAFQTHGDLINEQTTTTKIHSPFDTASAGARNLFKVNLQGKSRLEFQGKI</sequence>
<comment type="caution">
    <text evidence="1">The sequence shown here is derived from an EMBL/GenBank/DDBJ whole genome shotgun (WGS) entry which is preliminary data.</text>
</comment>
<dbReference type="EMBL" id="JARQWQ010000021">
    <property type="protein sequence ID" value="KAK2565009.1"/>
    <property type="molecule type" value="Genomic_DNA"/>
</dbReference>
<protein>
    <submittedName>
        <fullName evidence="1">Uncharacterized protein</fullName>
    </submittedName>
</protein>
<organism evidence="1 2">
    <name type="scientific">Acropora cervicornis</name>
    <name type="common">Staghorn coral</name>
    <dbReference type="NCBI Taxonomy" id="6130"/>
    <lineage>
        <taxon>Eukaryota</taxon>
        <taxon>Metazoa</taxon>
        <taxon>Cnidaria</taxon>
        <taxon>Anthozoa</taxon>
        <taxon>Hexacorallia</taxon>
        <taxon>Scleractinia</taxon>
        <taxon>Astrocoeniina</taxon>
        <taxon>Acroporidae</taxon>
        <taxon>Acropora</taxon>
    </lineage>
</organism>